<dbReference type="Proteomes" id="UP001595904">
    <property type="component" value="Unassembled WGS sequence"/>
</dbReference>
<accession>A0ABV8SUC5</accession>
<dbReference type="SMART" id="SM00530">
    <property type="entry name" value="HTH_XRE"/>
    <property type="match status" value="1"/>
</dbReference>
<dbReference type="Gene3D" id="1.10.260.40">
    <property type="entry name" value="lambda repressor-like DNA-binding domains"/>
    <property type="match status" value="1"/>
</dbReference>
<reference evidence="3" key="1">
    <citation type="journal article" date="2019" name="Int. J. Syst. Evol. Microbiol.">
        <title>The Global Catalogue of Microorganisms (GCM) 10K type strain sequencing project: providing services to taxonomists for standard genome sequencing and annotation.</title>
        <authorList>
            <consortium name="The Broad Institute Genomics Platform"/>
            <consortium name="The Broad Institute Genome Sequencing Center for Infectious Disease"/>
            <person name="Wu L."/>
            <person name="Ma J."/>
        </authorList>
    </citation>
    <scope>NUCLEOTIDE SEQUENCE [LARGE SCALE GENOMIC DNA]</scope>
    <source>
        <strain evidence="3">CGMCC 1.10759</strain>
    </source>
</reference>
<name>A0ABV8SUC5_9GAMM</name>
<sequence>MDVVARTPAQLGAALKSARIRRGLSQTSAASSVGVKQKTVSSLENIGARTSVETLYKMLSALNLELVIRDKKRGGKSARTQKPREW</sequence>
<dbReference type="RefSeq" id="WP_380597687.1">
    <property type="nucleotide sequence ID" value="NZ_JBHSDU010000003.1"/>
</dbReference>
<dbReference type="EMBL" id="JBHSDU010000003">
    <property type="protein sequence ID" value="MFC4310305.1"/>
    <property type="molecule type" value="Genomic_DNA"/>
</dbReference>
<feature type="domain" description="HTH cro/C1-type" evidence="1">
    <location>
        <begin position="15"/>
        <end position="69"/>
    </location>
</feature>
<dbReference type="InterPro" id="IPR001387">
    <property type="entry name" value="Cro/C1-type_HTH"/>
</dbReference>
<evidence type="ECO:0000259" key="1">
    <source>
        <dbReference type="PROSITE" id="PS50943"/>
    </source>
</evidence>
<organism evidence="2 3">
    <name type="scientific">Steroidobacter flavus</name>
    <dbReference type="NCBI Taxonomy" id="1842136"/>
    <lineage>
        <taxon>Bacteria</taxon>
        <taxon>Pseudomonadati</taxon>
        <taxon>Pseudomonadota</taxon>
        <taxon>Gammaproteobacteria</taxon>
        <taxon>Steroidobacterales</taxon>
        <taxon>Steroidobacteraceae</taxon>
        <taxon>Steroidobacter</taxon>
    </lineage>
</organism>
<evidence type="ECO:0000313" key="3">
    <source>
        <dbReference type="Proteomes" id="UP001595904"/>
    </source>
</evidence>
<protein>
    <submittedName>
        <fullName evidence="2">Helix-turn-helix domain-containing protein</fullName>
    </submittedName>
</protein>
<comment type="caution">
    <text evidence="2">The sequence shown here is derived from an EMBL/GenBank/DDBJ whole genome shotgun (WGS) entry which is preliminary data.</text>
</comment>
<dbReference type="PROSITE" id="PS50943">
    <property type="entry name" value="HTH_CROC1"/>
    <property type="match status" value="1"/>
</dbReference>
<dbReference type="InterPro" id="IPR010982">
    <property type="entry name" value="Lambda_DNA-bd_dom_sf"/>
</dbReference>
<proteinExistence type="predicted"/>
<keyword evidence="3" id="KW-1185">Reference proteome</keyword>
<dbReference type="Pfam" id="PF01381">
    <property type="entry name" value="HTH_3"/>
    <property type="match status" value="1"/>
</dbReference>
<evidence type="ECO:0000313" key="2">
    <source>
        <dbReference type="EMBL" id="MFC4310305.1"/>
    </source>
</evidence>
<dbReference type="CDD" id="cd00093">
    <property type="entry name" value="HTH_XRE"/>
    <property type="match status" value="1"/>
</dbReference>
<gene>
    <name evidence="2" type="ORF">ACFPN2_14525</name>
</gene>
<dbReference type="SUPFAM" id="SSF47413">
    <property type="entry name" value="lambda repressor-like DNA-binding domains"/>
    <property type="match status" value="1"/>
</dbReference>